<sequence>MSDVTLFWHDYETWGVDPRRDRASQFAGVRTNLELEIVGKPVMHYCRPTADFLPHPEAVLVTGITPQKAFREGLNEAEFFRAIHAELSLPGTCGVGYNSIRFDDEVTRFGLYRNYYEPYAREWQNGNSRWDILDLVRMTFALRPEGIEWPQREDGNASFRLEHLTAANGIDHEGAHDAMVDVYATIGMARLIRQHQPRLFDYYFGLRKKAAVSKLIDVATGAPFLHVSGMYPAERGCIGVVMPLLTHPVNSNEVIVFDLRQDPAQLLESSVEELQENLFTPKAEMPDGVERVALKGVHINKSPAVAPMGTLTPEATQRWEIDLDKIEQHRQQILDDSTLTGRLEQLYGEKRDFGEGDADSALYDGFLNQADTRLCQQVLESSPTELAGLRPAFKDERLQTLYFRYRARNWPEYLSEEEQRQWADFCRARLFDGAYGSTLTIDEFYLRIEAMLEERQDERTVGLMKHLAAWPQELGFA</sequence>
<dbReference type="Gene3D" id="3.30.1520.20">
    <property type="entry name" value="Exonuclease ExoI, domain 2"/>
    <property type="match status" value="1"/>
</dbReference>
<evidence type="ECO:0000256" key="4">
    <source>
        <dbReference type="ARBA" id="ARBA00022722"/>
    </source>
</evidence>
<evidence type="ECO:0000256" key="2">
    <source>
        <dbReference type="ARBA" id="ARBA00012108"/>
    </source>
</evidence>
<evidence type="ECO:0000313" key="19">
    <source>
        <dbReference type="Proteomes" id="UP000030856"/>
    </source>
</evidence>
<dbReference type="NCBIfam" id="NF008746">
    <property type="entry name" value="PRK11779.1"/>
    <property type="match status" value="1"/>
</dbReference>
<dbReference type="SUPFAM" id="SSF53098">
    <property type="entry name" value="Ribonuclease H-like"/>
    <property type="match status" value="1"/>
</dbReference>
<dbReference type="Gene3D" id="1.20.1280.70">
    <property type="entry name" value="Exonuclease ExoI, domain 3"/>
    <property type="match status" value="1"/>
</dbReference>
<evidence type="ECO:0000256" key="10">
    <source>
        <dbReference type="ARBA" id="ARBA00023125"/>
    </source>
</evidence>
<reference evidence="18 19" key="1">
    <citation type="journal article" date="2014" name="BMC Genomics">
        <title>The genome of the intracellular bacterium of the coastal bivalve, Solemya velum: a blueprint for thriving in and out of symbiosis.</title>
        <authorList>
            <person name="Dmytrenko O."/>
            <person name="Russell S.L."/>
            <person name="Loo W.T."/>
            <person name="Fontanez K.M."/>
            <person name="Liao L."/>
            <person name="Roeselers G."/>
            <person name="Sharma R."/>
            <person name="Stewart F.J."/>
            <person name="Newton I.L."/>
            <person name="Woyke T."/>
            <person name="Wu D."/>
            <person name="Lang J.M."/>
            <person name="Eisen J.A."/>
            <person name="Cavanaugh C.M."/>
        </authorList>
    </citation>
    <scope>NUCLEOTIDE SEQUENCE [LARGE SCALE GENOMIC DNA]</scope>
    <source>
        <strain evidence="18 19">WH</strain>
    </source>
</reference>
<comment type="subunit">
    <text evidence="12">Monomer. Interacts with ssb (via C-terminus); this interaction stimulates the exonuclease activity by recruiting the enzyme to its substrate.</text>
</comment>
<keyword evidence="8 13" id="KW-0269">Exonuclease</keyword>
<accession>A0A0B0HAM8</accession>
<dbReference type="EC" id="3.1.11.1" evidence="2 13"/>
<dbReference type="PIRSF" id="PIRSF000977">
    <property type="entry name" value="Exodeoxyribonuclease_I"/>
    <property type="match status" value="1"/>
</dbReference>
<dbReference type="Pfam" id="PF08411">
    <property type="entry name" value="ExoI_SH3"/>
    <property type="match status" value="1"/>
</dbReference>
<dbReference type="InterPro" id="IPR036397">
    <property type="entry name" value="RNaseH_sf"/>
</dbReference>
<evidence type="ECO:0000256" key="15">
    <source>
        <dbReference type="PIRSR" id="PIRSR000977-2"/>
    </source>
</evidence>
<dbReference type="Gene3D" id="3.30.420.10">
    <property type="entry name" value="Ribonuclease H-like superfamily/Ribonuclease H"/>
    <property type="match status" value="1"/>
</dbReference>
<organism evidence="18 19">
    <name type="scientific">Solemya velum gill symbiont</name>
    <dbReference type="NCBI Taxonomy" id="2340"/>
    <lineage>
        <taxon>Bacteria</taxon>
        <taxon>Pseudomonadati</taxon>
        <taxon>Pseudomonadota</taxon>
        <taxon>Gammaproteobacteria</taxon>
        <taxon>sulfur-oxidizing symbionts</taxon>
    </lineage>
</organism>
<keyword evidence="5 15" id="KW-0479">Metal-binding</keyword>
<feature type="domain" description="ExoI C-terminal" evidence="17">
    <location>
        <begin position="354"/>
        <end position="475"/>
    </location>
</feature>
<dbReference type="PANTHER" id="PTHR11046:SF11">
    <property type="entry name" value="EXODEOXYRIBONUCLEASE I"/>
    <property type="match status" value="1"/>
</dbReference>
<feature type="domain" description="ExoI SH3-like" evidence="16">
    <location>
        <begin position="197"/>
        <end position="351"/>
    </location>
</feature>
<dbReference type="GO" id="GO:0006281">
    <property type="term" value="P:DNA repair"/>
    <property type="evidence" value="ECO:0007669"/>
    <property type="project" value="UniProtKB-KW"/>
</dbReference>
<dbReference type="RefSeq" id="WP_043117109.1">
    <property type="nucleotide sequence ID" value="NZ_JRAA01000002.1"/>
</dbReference>
<evidence type="ECO:0000256" key="14">
    <source>
        <dbReference type="PIRSR" id="PIRSR000977-1"/>
    </source>
</evidence>
<evidence type="ECO:0000256" key="11">
    <source>
        <dbReference type="ARBA" id="ARBA00023204"/>
    </source>
</evidence>
<name>A0A0B0HAM8_SOVGS</name>
<dbReference type="EMBL" id="JRAA01000002">
    <property type="protein sequence ID" value="KHF24884.1"/>
    <property type="molecule type" value="Genomic_DNA"/>
</dbReference>
<dbReference type="InterPro" id="IPR023607">
    <property type="entry name" value="Exodeoxyribonuclease_I"/>
</dbReference>
<dbReference type="PANTHER" id="PTHR11046">
    <property type="entry name" value="OLIGORIBONUCLEASE, MITOCHONDRIAL"/>
    <property type="match status" value="1"/>
</dbReference>
<comment type="caution">
    <text evidence="18">The sequence shown here is derived from an EMBL/GenBank/DDBJ whole genome shotgun (WGS) entry which is preliminary data.</text>
</comment>
<dbReference type="CDD" id="cd06138">
    <property type="entry name" value="ExoI_N"/>
    <property type="match status" value="1"/>
</dbReference>
<feature type="binding site" evidence="14">
    <location>
        <position position="160"/>
    </location>
    <ligand>
        <name>substrate</name>
    </ligand>
</feature>
<keyword evidence="9 15" id="KW-0460">Magnesium</keyword>
<dbReference type="GO" id="GO:0003677">
    <property type="term" value="F:DNA binding"/>
    <property type="evidence" value="ECO:0007669"/>
    <property type="project" value="UniProtKB-KW"/>
</dbReference>
<dbReference type="PROSITE" id="PS51784">
    <property type="entry name" value="EXOI_SH3"/>
    <property type="match status" value="1"/>
</dbReference>
<feature type="binding site" evidence="14">
    <location>
        <position position="12"/>
    </location>
    <ligand>
        <name>substrate</name>
    </ligand>
</feature>
<evidence type="ECO:0000256" key="9">
    <source>
        <dbReference type="ARBA" id="ARBA00022842"/>
    </source>
</evidence>
<proteinExistence type="predicted"/>
<keyword evidence="7 13" id="KW-0378">Hydrolase</keyword>
<keyword evidence="19" id="KW-1185">Reference proteome</keyword>
<dbReference type="FunFam" id="3.30.420.10:FF:000033">
    <property type="entry name" value="Exodeoxyribonuclease I"/>
    <property type="match status" value="1"/>
</dbReference>
<evidence type="ECO:0000259" key="16">
    <source>
        <dbReference type="PROSITE" id="PS51784"/>
    </source>
</evidence>
<dbReference type="InterPro" id="IPR012337">
    <property type="entry name" value="RNaseH-like_sf"/>
</dbReference>
<dbReference type="InterPro" id="IPR013620">
    <property type="entry name" value="Exonuc_1_SH3"/>
</dbReference>
<evidence type="ECO:0000256" key="8">
    <source>
        <dbReference type="ARBA" id="ARBA00022839"/>
    </source>
</evidence>
<evidence type="ECO:0000256" key="1">
    <source>
        <dbReference type="ARBA" id="ARBA00000563"/>
    </source>
</evidence>
<dbReference type="PROSITE" id="PS51785">
    <property type="entry name" value="EXOI_C"/>
    <property type="match status" value="1"/>
</dbReference>
<keyword evidence="10" id="KW-0238">DNA-binding</keyword>
<feature type="binding site" evidence="15">
    <location>
        <position position="181"/>
    </location>
    <ligand>
        <name>Mg(2+)</name>
        <dbReference type="ChEBI" id="CHEBI:18420"/>
        <label>2</label>
    </ligand>
</feature>
<comment type="catalytic activity">
    <reaction evidence="1 13">
        <text>Exonucleolytic cleavage in the 3'- to 5'-direction to yield nucleoside 5'-phosphates.</text>
        <dbReference type="EC" id="3.1.11.1"/>
    </reaction>
</comment>
<keyword evidence="11 13" id="KW-0234">DNA repair</keyword>
<dbReference type="eggNOG" id="COG2925">
    <property type="taxonomic scope" value="Bacteria"/>
</dbReference>
<dbReference type="AlphaFoldDB" id="A0A0B0HAM8"/>
<gene>
    <name evidence="18" type="ORF">JV46_03870</name>
</gene>
<evidence type="ECO:0000256" key="13">
    <source>
        <dbReference type="PIRNR" id="PIRNR000977"/>
    </source>
</evidence>
<feature type="binding site" evidence="15">
    <location>
        <position position="10"/>
    </location>
    <ligand>
        <name>Mg(2+)</name>
        <dbReference type="ChEBI" id="CHEBI:18420"/>
        <label>1</label>
    </ligand>
</feature>
<dbReference type="PATRIC" id="fig|2340.3.peg.1521"/>
<dbReference type="InterPro" id="IPR038649">
    <property type="entry name" value="EXOI_SH3_sf"/>
</dbReference>
<protein>
    <recommendedName>
        <fullName evidence="3 13">Exodeoxyribonuclease I</fullName>
        <ecNumber evidence="2 13">3.1.11.1</ecNumber>
    </recommendedName>
</protein>
<keyword evidence="6 13" id="KW-0227">DNA damage</keyword>
<dbReference type="STRING" id="2340.JV46_03870"/>
<evidence type="ECO:0000259" key="17">
    <source>
        <dbReference type="PROSITE" id="PS51785"/>
    </source>
</evidence>
<keyword evidence="4 13" id="KW-0540">Nuclease</keyword>
<dbReference type="InterPro" id="IPR034747">
    <property type="entry name" value="EXOI_SH3"/>
</dbReference>
<dbReference type="InterPro" id="IPR022894">
    <property type="entry name" value="Oligoribonuclease"/>
</dbReference>
<evidence type="ECO:0000256" key="7">
    <source>
        <dbReference type="ARBA" id="ARBA00022801"/>
    </source>
</evidence>
<evidence type="ECO:0000256" key="6">
    <source>
        <dbReference type="ARBA" id="ARBA00022763"/>
    </source>
</evidence>
<evidence type="ECO:0000256" key="12">
    <source>
        <dbReference type="ARBA" id="ARBA00046792"/>
    </source>
</evidence>
<feature type="binding site" evidence="15">
    <location>
        <position position="12"/>
    </location>
    <ligand>
        <name>Mg(2+)</name>
        <dbReference type="ChEBI" id="CHEBI:18420"/>
        <label>2</label>
    </ligand>
</feature>
<dbReference type="Pfam" id="PF00929">
    <property type="entry name" value="RNase_T"/>
    <property type="match status" value="1"/>
</dbReference>
<dbReference type="Gene3D" id="1.10.287.1240">
    <property type="match status" value="1"/>
</dbReference>
<evidence type="ECO:0000313" key="18">
    <source>
        <dbReference type="EMBL" id="KHF24884.1"/>
    </source>
</evidence>
<dbReference type="GO" id="GO:0046872">
    <property type="term" value="F:metal ion binding"/>
    <property type="evidence" value="ECO:0007669"/>
    <property type="project" value="UniProtKB-KW"/>
</dbReference>
<dbReference type="InterPro" id="IPR013520">
    <property type="entry name" value="Ribonucl_H"/>
</dbReference>
<dbReference type="InterPro" id="IPR058561">
    <property type="entry name" value="Exonuc_1_C"/>
</dbReference>
<dbReference type="GO" id="GO:0008310">
    <property type="term" value="F:single-stranded DNA 3'-5' DNA exonuclease activity"/>
    <property type="evidence" value="ECO:0007669"/>
    <property type="project" value="UniProtKB-EC"/>
</dbReference>
<evidence type="ECO:0000256" key="3">
    <source>
        <dbReference type="ARBA" id="ARBA00019900"/>
    </source>
</evidence>
<dbReference type="Pfam" id="PF26016">
    <property type="entry name" value="ExoI_C"/>
    <property type="match status" value="1"/>
</dbReference>
<dbReference type="GO" id="GO:0000175">
    <property type="term" value="F:3'-5'-RNA exonuclease activity"/>
    <property type="evidence" value="ECO:0007669"/>
    <property type="project" value="InterPro"/>
</dbReference>
<evidence type="ECO:0000256" key="5">
    <source>
        <dbReference type="ARBA" id="ARBA00022723"/>
    </source>
</evidence>
<dbReference type="GeneID" id="86992377"/>
<comment type="cofactor">
    <cofactor evidence="15">
        <name>Mg(2+)</name>
        <dbReference type="ChEBI" id="CHEBI:18420"/>
    </cofactor>
    <text evidence="15">Binds 2 Mg(2+) ions per monomer.</text>
</comment>
<dbReference type="Proteomes" id="UP000030856">
    <property type="component" value="Unassembled WGS sequence"/>
</dbReference>
<dbReference type="OrthoDB" id="9763470at2"/>